<organism evidence="1 2">
    <name type="scientific">candidate division MSBL1 archaeon SCGC-AAA382C18</name>
    <dbReference type="NCBI Taxonomy" id="1698281"/>
    <lineage>
        <taxon>Archaea</taxon>
        <taxon>Methanobacteriati</taxon>
        <taxon>Methanobacteriota</taxon>
        <taxon>candidate division MSBL1</taxon>
    </lineage>
</organism>
<accession>A0A133VLH7</accession>
<name>A0A133VLH7_9EURY</name>
<dbReference type="AlphaFoldDB" id="A0A133VLH7"/>
<keyword evidence="2" id="KW-1185">Reference proteome</keyword>
<dbReference type="Proteomes" id="UP000070404">
    <property type="component" value="Unassembled WGS sequence"/>
</dbReference>
<dbReference type="PATRIC" id="fig|1698281.3.peg.420"/>
<proteinExistence type="predicted"/>
<sequence>MKQPNNKSIQSISSEKIPALEFLKKHDYPYVTFDIESIDNFDKGMRNEPLVSFSLTLFSEEKISSDVLTNFPTFTYGIAKKNQERKLLEKMKKILKEIDNETIFIGHNLSFTLECKRKEGFSTHSGFDFPKMMKRGAEHNINFDLIRYFETKDTMDLAYHFLDHKSHGKTFRGSPKSILGCSDLEDIFSVNRPKNCPNLGKEVRDYFQAGFYKDIILYNAVDTIIESIIFRIFLHKTAYCGEIDNDFPSEKCSHVSAIDLDELSGYQKLVESVRGLDGQLKANL</sequence>
<reference evidence="1 2" key="1">
    <citation type="journal article" date="2016" name="Sci. Rep.">
        <title>Metabolic traits of an uncultured archaeal lineage -MSBL1- from brine pools of the Red Sea.</title>
        <authorList>
            <person name="Mwirichia R."/>
            <person name="Alam I."/>
            <person name="Rashid M."/>
            <person name="Vinu M."/>
            <person name="Ba-Alawi W."/>
            <person name="Anthony Kamau A."/>
            <person name="Kamanda Ngugi D."/>
            <person name="Goker M."/>
            <person name="Klenk H.P."/>
            <person name="Bajic V."/>
            <person name="Stingl U."/>
        </authorList>
    </citation>
    <scope>NUCLEOTIDE SEQUENCE [LARGE SCALE GENOMIC DNA]</scope>
    <source>
        <strain evidence="1">SCGC-AAA382C18</strain>
    </source>
</reference>
<evidence type="ECO:0000313" key="2">
    <source>
        <dbReference type="Proteomes" id="UP000070404"/>
    </source>
</evidence>
<comment type="caution">
    <text evidence="1">The sequence shown here is derived from an EMBL/GenBank/DDBJ whole genome shotgun (WGS) entry which is preliminary data.</text>
</comment>
<dbReference type="SUPFAM" id="SSF53098">
    <property type="entry name" value="Ribonuclease H-like"/>
    <property type="match status" value="1"/>
</dbReference>
<dbReference type="InterPro" id="IPR012337">
    <property type="entry name" value="RNaseH-like_sf"/>
</dbReference>
<dbReference type="Gene3D" id="3.30.420.10">
    <property type="entry name" value="Ribonuclease H-like superfamily/Ribonuclease H"/>
    <property type="match status" value="1"/>
</dbReference>
<dbReference type="GO" id="GO:0003676">
    <property type="term" value="F:nucleic acid binding"/>
    <property type="evidence" value="ECO:0007669"/>
    <property type="project" value="InterPro"/>
</dbReference>
<dbReference type="EMBL" id="LHYF01000004">
    <property type="protein sequence ID" value="KXB07315.1"/>
    <property type="molecule type" value="Genomic_DNA"/>
</dbReference>
<evidence type="ECO:0000313" key="1">
    <source>
        <dbReference type="EMBL" id="KXB07315.1"/>
    </source>
</evidence>
<gene>
    <name evidence="1" type="ORF">AKJ52_00465</name>
</gene>
<dbReference type="InterPro" id="IPR036397">
    <property type="entry name" value="RNaseH_sf"/>
</dbReference>
<protein>
    <submittedName>
        <fullName evidence="1">Uncharacterized protein</fullName>
    </submittedName>
</protein>